<dbReference type="InterPro" id="IPR050226">
    <property type="entry name" value="NagZ_Beta-hexosaminidase"/>
</dbReference>
<gene>
    <name evidence="10 12" type="primary">nagZ</name>
    <name evidence="12" type="ORF">ACFFHW_15425</name>
</gene>
<protein>
    <recommendedName>
        <fullName evidence="10">Beta-hexosaminidase</fullName>
        <ecNumber evidence="10">3.2.1.52</ecNumber>
    </recommendedName>
    <alternativeName>
        <fullName evidence="10">Beta-N-acetylhexosaminidase</fullName>
    </alternativeName>
    <alternativeName>
        <fullName evidence="10">N-acetyl-beta-glucosaminidase</fullName>
    </alternativeName>
</protein>
<keyword evidence="2 10" id="KW-0963">Cytoplasm</keyword>
<comment type="similarity">
    <text evidence="10">Belongs to the glycosyl hydrolase 3 family. NagZ subfamily.</text>
</comment>
<dbReference type="PANTHER" id="PTHR30480">
    <property type="entry name" value="BETA-HEXOSAMINIDASE-RELATED"/>
    <property type="match status" value="1"/>
</dbReference>
<keyword evidence="8 10" id="KW-0131">Cell cycle</keyword>
<name>A0ABV6G6R9_9GAMM</name>
<evidence type="ECO:0000256" key="5">
    <source>
        <dbReference type="ARBA" id="ARBA00022960"/>
    </source>
</evidence>
<dbReference type="InterPro" id="IPR022956">
    <property type="entry name" value="Beta_hexosaminidase_bac"/>
</dbReference>
<evidence type="ECO:0000256" key="1">
    <source>
        <dbReference type="ARBA" id="ARBA00001231"/>
    </source>
</evidence>
<feature type="binding site" evidence="10">
    <location>
        <position position="144"/>
    </location>
    <ligand>
        <name>substrate</name>
    </ligand>
</feature>
<dbReference type="InterPro" id="IPR001764">
    <property type="entry name" value="Glyco_hydro_3_N"/>
</dbReference>
<dbReference type="InterPro" id="IPR017853">
    <property type="entry name" value="GH"/>
</dbReference>
<keyword evidence="9 10" id="KW-0961">Cell wall biogenesis/degradation</keyword>
<keyword evidence="3 10" id="KW-0132">Cell division</keyword>
<proteinExistence type="inferred from homology"/>
<evidence type="ECO:0000256" key="10">
    <source>
        <dbReference type="HAMAP-Rule" id="MF_00364"/>
    </source>
</evidence>
<reference evidence="12 13" key="1">
    <citation type="submission" date="2024-09" db="EMBL/GenBank/DDBJ databases">
        <authorList>
            <person name="Sun Q."/>
            <person name="Mori K."/>
        </authorList>
    </citation>
    <scope>NUCLEOTIDE SEQUENCE [LARGE SCALE GENOMIC DNA]</scope>
    <source>
        <strain evidence="12 13">CCM 7415</strain>
    </source>
</reference>
<dbReference type="SUPFAM" id="SSF51445">
    <property type="entry name" value="(Trans)glycosidases"/>
    <property type="match status" value="1"/>
</dbReference>
<evidence type="ECO:0000256" key="6">
    <source>
        <dbReference type="ARBA" id="ARBA00022984"/>
    </source>
</evidence>
<dbReference type="EMBL" id="JBHLVX010000058">
    <property type="protein sequence ID" value="MFC0269359.1"/>
    <property type="molecule type" value="Genomic_DNA"/>
</dbReference>
<feature type="domain" description="Glycoside hydrolase family 3 N-terminal" evidence="11">
    <location>
        <begin position="22"/>
        <end position="290"/>
    </location>
</feature>
<organism evidence="12 13">
    <name type="scientific">Kushneria aurantia</name>
    <dbReference type="NCBI Taxonomy" id="504092"/>
    <lineage>
        <taxon>Bacteria</taxon>
        <taxon>Pseudomonadati</taxon>
        <taxon>Pseudomonadota</taxon>
        <taxon>Gammaproteobacteria</taxon>
        <taxon>Oceanospirillales</taxon>
        <taxon>Halomonadaceae</taxon>
        <taxon>Kushneria</taxon>
    </lineage>
</organism>
<dbReference type="HAMAP" id="MF_00364">
    <property type="entry name" value="NagZ"/>
    <property type="match status" value="1"/>
</dbReference>
<dbReference type="RefSeq" id="WP_019951600.1">
    <property type="nucleotide sequence ID" value="NZ_JBHLVX010000058.1"/>
</dbReference>
<evidence type="ECO:0000313" key="13">
    <source>
        <dbReference type="Proteomes" id="UP001589814"/>
    </source>
</evidence>
<evidence type="ECO:0000256" key="9">
    <source>
        <dbReference type="ARBA" id="ARBA00023316"/>
    </source>
</evidence>
<evidence type="ECO:0000256" key="8">
    <source>
        <dbReference type="ARBA" id="ARBA00023306"/>
    </source>
</evidence>
<dbReference type="Pfam" id="PF00933">
    <property type="entry name" value="Glyco_hydro_3"/>
    <property type="match status" value="1"/>
</dbReference>
<accession>A0ABV6G6R9</accession>
<feature type="active site" description="Proton donor/acceptor" evidence="10">
    <location>
        <position position="187"/>
    </location>
</feature>
<keyword evidence="7 10" id="KW-0326">Glycosidase</keyword>
<feature type="binding site" evidence="10">
    <location>
        <begin position="174"/>
        <end position="175"/>
    </location>
    <ligand>
        <name>substrate</name>
    </ligand>
</feature>
<dbReference type="EC" id="3.2.1.52" evidence="10"/>
<comment type="pathway">
    <text evidence="10">Cell wall biogenesis; peptidoglycan recycling.</text>
</comment>
<comment type="function">
    <text evidence="10">Plays a role in peptidoglycan recycling by cleaving the terminal beta-1,4-linked N-acetylglucosamine (GlcNAc) from peptide-linked peptidoglycan fragments, giving rise to free GlcNAc, anhydro-N-acetylmuramic acid and anhydro-N-acetylmuramic acid-linked peptides.</text>
</comment>
<keyword evidence="6 10" id="KW-0573">Peptidoglycan synthesis</keyword>
<feature type="site" description="Important for catalytic activity" evidence="10">
    <location>
        <position position="185"/>
    </location>
</feature>
<evidence type="ECO:0000256" key="4">
    <source>
        <dbReference type="ARBA" id="ARBA00022801"/>
    </source>
</evidence>
<evidence type="ECO:0000259" key="11">
    <source>
        <dbReference type="Pfam" id="PF00933"/>
    </source>
</evidence>
<evidence type="ECO:0000313" key="12">
    <source>
        <dbReference type="EMBL" id="MFC0269359.1"/>
    </source>
</evidence>
<dbReference type="Gene3D" id="3.20.20.300">
    <property type="entry name" value="Glycoside hydrolase, family 3, N-terminal domain"/>
    <property type="match status" value="1"/>
</dbReference>
<keyword evidence="5 10" id="KW-0133">Cell shape</keyword>
<comment type="catalytic activity">
    <reaction evidence="1 10">
        <text>Hydrolysis of terminal non-reducing N-acetyl-D-hexosamine residues in N-acetyl-beta-D-hexosaminides.</text>
        <dbReference type="EC" id="3.2.1.52"/>
    </reaction>
</comment>
<keyword evidence="4 10" id="KW-0378">Hydrolase</keyword>
<evidence type="ECO:0000256" key="2">
    <source>
        <dbReference type="ARBA" id="ARBA00022490"/>
    </source>
</evidence>
<dbReference type="PANTHER" id="PTHR30480:SF13">
    <property type="entry name" value="BETA-HEXOSAMINIDASE"/>
    <property type="match status" value="1"/>
</dbReference>
<comment type="caution">
    <text evidence="12">The sequence shown here is derived from an EMBL/GenBank/DDBJ whole genome shotgun (WGS) entry which is preliminary data.</text>
</comment>
<feature type="binding site" evidence="10">
    <location>
        <position position="78"/>
    </location>
    <ligand>
        <name>substrate</name>
    </ligand>
</feature>
<feature type="binding site" evidence="10">
    <location>
        <position position="70"/>
    </location>
    <ligand>
        <name>substrate</name>
    </ligand>
</feature>
<keyword evidence="13" id="KW-1185">Reference proteome</keyword>
<evidence type="ECO:0000256" key="7">
    <source>
        <dbReference type="ARBA" id="ARBA00023295"/>
    </source>
</evidence>
<dbReference type="GO" id="GO:0004563">
    <property type="term" value="F:beta-N-acetylhexosaminidase activity"/>
    <property type="evidence" value="ECO:0007669"/>
    <property type="project" value="UniProtKB-EC"/>
</dbReference>
<comment type="subcellular location">
    <subcellularLocation>
        <location evidence="10">Cytoplasm</location>
    </subcellularLocation>
</comment>
<dbReference type="InterPro" id="IPR036962">
    <property type="entry name" value="Glyco_hydro_3_N_sf"/>
</dbReference>
<dbReference type="NCBIfam" id="NF003740">
    <property type="entry name" value="PRK05337.1"/>
    <property type="match status" value="1"/>
</dbReference>
<sequence length="347" mass="37355">MPDMATAPSGPLMCDIAGQWPSDEERDWLCSDESLAGIILFARNLQSAAQMRALCDELRRCRPGLLIAIDQEGGRVQRLREGVTALPPMAALGELHRHRPQQALALARDIGWLLAMEMAACGADFSFAPVLDLDDARCPAIGNRAFASDPERVVALAGAFIEGLDEAGMAAVGKHFPGHGGVTLDSHRVLPEDERSLAALASHDLIPFRQLAPQLAGVMPAHVRFTAVDEQPAGFSPRWLDYLRQDIGFDGAIVSDDLNMKGAAIAGGPGERVTAALAAGCDMALLCNDAEGGAQARRTLHGYQMTSAQKKRIERLRFSGRADDMAALQARPRWHDIRQRLAPLMAG</sequence>
<feature type="active site" description="Nucleophile" evidence="10">
    <location>
        <position position="256"/>
    </location>
</feature>
<evidence type="ECO:0000256" key="3">
    <source>
        <dbReference type="ARBA" id="ARBA00022618"/>
    </source>
</evidence>
<dbReference type="Proteomes" id="UP001589814">
    <property type="component" value="Unassembled WGS sequence"/>
</dbReference>